<keyword evidence="1" id="KW-1133">Transmembrane helix</keyword>
<evidence type="ECO:0000313" key="2">
    <source>
        <dbReference type="EMBL" id="MPN63980.1"/>
    </source>
</evidence>
<comment type="caution">
    <text evidence="2">The sequence shown here is derived from an EMBL/GenBank/DDBJ whole genome shotgun (WGS) entry which is preliminary data.</text>
</comment>
<keyword evidence="1" id="KW-0472">Membrane</keyword>
<name>A0A645JLK7_9ZZZZ</name>
<evidence type="ECO:0000256" key="1">
    <source>
        <dbReference type="SAM" id="Phobius"/>
    </source>
</evidence>
<dbReference type="AlphaFoldDB" id="A0A645JLK7"/>
<gene>
    <name evidence="2" type="ORF">SDC9_211749</name>
</gene>
<keyword evidence="1" id="KW-0812">Transmembrane</keyword>
<dbReference type="EMBL" id="VSSQ01144238">
    <property type="protein sequence ID" value="MPN63980.1"/>
    <property type="molecule type" value="Genomic_DNA"/>
</dbReference>
<reference evidence="2" key="1">
    <citation type="submission" date="2019-08" db="EMBL/GenBank/DDBJ databases">
        <authorList>
            <person name="Kucharzyk K."/>
            <person name="Murdoch R.W."/>
            <person name="Higgins S."/>
            <person name="Loffler F."/>
        </authorList>
    </citation>
    <scope>NUCLEOTIDE SEQUENCE</scope>
</reference>
<feature type="transmembrane region" description="Helical" evidence="1">
    <location>
        <begin position="56"/>
        <end position="74"/>
    </location>
</feature>
<proteinExistence type="predicted"/>
<dbReference type="PANTHER" id="PTHR30238:SF4">
    <property type="entry name" value="SLL1022 PROTEIN"/>
    <property type="match status" value="1"/>
</dbReference>
<dbReference type="PANTHER" id="PTHR30238">
    <property type="entry name" value="MEMBRANE BOUND PREDICTED REDOX MODULATOR"/>
    <property type="match status" value="1"/>
</dbReference>
<dbReference type="Pfam" id="PF04332">
    <property type="entry name" value="DUF475"/>
    <property type="match status" value="1"/>
</dbReference>
<organism evidence="2">
    <name type="scientific">bioreactor metagenome</name>
    <dbReference type="NCBI Taxonomy" id="1076179"/>
    <lineage>
        <taxon>unclassified sequences</taxon>
        <taxon>metagenomes</taxon>
        <taxon>ecological metagenomes</taxon>
    </lineage>
</organism>
<sequence>MVGLAIGAMFVRSMTIVLVEKRTLKSFIYLEHGAHWAIGALSTIMLINTAYATSEIITGGIGLVCILASLFSSIRYNHRLPKEKDLQEA</sequence>
<evidence type="ECO:0008006" key="3">
    <source>
        <dbReference type="Google" id="ProtNLM"/>
    </source>
</evidence>
<protein>
    <recommendedName>
        <fullName evidence="3">DUF475 domain-containing protein</fullName>
    </recommendedName>
</protein>
<dbReference type="InterPro" id="IPR007427">
    <property type="entry name" value="DUF475"/>
</dbReference>
<accession>A0A645JLK7</accession>